<proteinExistence type="predicted"/>
<sequence length="93" mass="10809">VPPLKFLLRATAGTVPRKTSYQLPLFLHYTKEMRIRRKTFLSQQILTIAWFHKKKNPSPCFLRNNNIANNVFSAAEWILKDIEIKVNEGIEPG</sequence>
<reference evidence="1" key="1">
    <citation type="submission" date="2024-05" db="EMBL/GenBank/DDBJ databases">
        <title>Metabacillus sp. nov., isolated from the rhizosphere soil of tomato plants.</title>
        <authorList>
            <person name="Ma R."/>
        </authorList>
    </citation>
    <scope>NUCLEOTIDE SEQUENCE</scope>
    <source>
        <strain evidence="1">DBTR6</strain>
    </source>
</reference>
<dbReference type="EMBL" id="JAIQUM010000256">
    <property type="protein sequence ID" value="MBZ5753973.1"/>
    <property type="molecule type" value="Genomic_DNA"/>
</dbReference>
<gene>
    <name evidence="1" type="ORF">K9V48_28435</name>
</gene>
<evidence type="ECO:0000313" key="2">
    <source>
        <dbReference type="Proteomes" id="UP001165287"/>
    </source>
</evidence>
<accession>A0ABS7V076</accession>
<evidence type="ECO:0000313" key="1">
    <source>
        <dbReference type="EMBL" id="MBZ5753973.1"/>
    </source>
</evidence>
<organism evidence="1 2">
    <name type="scientific">Metabacillus rhizolycopersici</name>
    <dbReference type="NCBI Taxonomy" id="2875709"/>
    <lineage>
        <taxon>Bacteria</taxon>
        <taxon>Bacillati</taxon>
        <taxon>Bacillota</taxon>
        <taxon>Bacilli</taxon>
        <taxon>Bacillales</taxon>
        <taxon>Bacillaceae</taxon>
        <taxon>Metabacillus</taxon>
    </lineage>
</organism>
<comment type="caution">
    <text evidence="1">The sequence shown here is derived from an EMBL/GenBank/DDBJ whole genome shotgun (WGS) entry which is preliminary data.</text>
</comment>
<dbReference type="Proteomes" id="UP001165287">
    <property type="component" value="Unassembled WGS sequence"/>
</dbReference>
<protein>
    <submittedName>
        <fullName evidence="1">Uncharacterized protein</fullName>
    </submittedName>
</protein>
<dbReference type="RefSeq" id="WP_224142352.1">
    <property type="nucleotide sequence ID" value="NZ_JAIQUM010000256.1"/>
</dbReference>
<name>A0ABS7V076_9BACI</name>
<keyword evidence="2" id="KW-1185">Reference proteome</keyword>
<feature type="non-terminal residue" evidence="1">
    <location>
        <position position="1"/>
    </location>
</feature>